<name>A0ACA9QP42_9GLOM</name>
<dbReference type="EMBL" id="CAJVPW010047555">
    <property type="protein sequence ID" value="CAG8759681.1"/>
    <property type="molecule type" value="Genomic_DNA"/>
</dbReference>
<sequence>QDIYQPNIYTSITQKQEYVRGFDIAKSGLKFALESGLVDEFVGLIIGFIENHTGVNTNQRILVDITQIENLKKLKHKGCSKKSSSTQEILQDLNIENAETSRPTKQANIETNNNNVKLKSG</sequence>
<protein>
    <submittedName>
        <fullName evidence="1">17511_t:CDS:1</fullName>
    </submittedName>
</protein>
<comment type="caution">
    <text evidence="1">The sequence shown here is derived from an EMBL/GenBank/DDBJ whole genome shotgun (WGS) entry which is preliminary data.</text>
</comment>
<keyword evidence="2" id="KW-1185">Reference proteome</keyword>
<dbReference type="Proteomes" id="UP000789366">
    <property type="component" value="Unassembled WGS sequence"/>
</dbReference>
<feature type="non-terminal residue" evidence="1">
    <location>
        <position position="121"/>
    </location>
</feature>
<reference evidence="1" key="1">
    <citation type="submission" date="2021-06" db="EMBL/GenBank/DDBJ databases">
        <authorList>
            <person name="Kallberg Y."/>
            <person name="Tangrot J."/>
            <person name="Rosling A."/>
        </authorList>
    </citation>
    <scope>NUCLEOTIDE SEQUENCE</scope>
    <source>
        <strain evidence="1">28 12/20/2015</strain>
    </source>
</reference>
<feature type="non-terminal residue" evidence="1">
    <location>
        <position position="1"/>
    </location>
</feature>
<accession>A0ACA9QP42</accession>
<gene>
    <name evidence="1" type="ORF">SPELUC_LOCUS15048</name>
</gene>
<proteinExistence type="predicted"/>
<organism evidence="1 2">
    <name type="scientific">Cetraspora pellucida</name>
    <dbReference type="NCBI Taxonomy" id="1433469"/>
    <lineage>
        <taxon>Eukaryota</taxon>
        <taxon>Fungi</taxon>
        <taxon>Fungi incertae sedis</taxon>
        <taxon>Mucoromycota</taxon>
        <taxon>Glomeromycotina</taxon>
        <taxon>Glomeromycetes</taxon>
        <taxon>Diversisporales</taxon>
        <taxon>Gigasporaceae</taxon>
        <taxon>Cetraspora</taxon>
    </lineage>
</organism>
<evidence type="ECO:0000313" key="2">
    <source>
        <dbReference type="Proteomes" id="UP000789366"/>
    </source>
</evidence>
<evidence type="ECO:0000313" key="1">
    <source>
        <dbReference type="EMBL" id="CAG8759681.1"/>
    </source>
</evidence>